<evidence type="ECO:0000313" key="3">
    <source>
        <dbReference type="EMBL" id="KXH30437.1"/>
    </source>
</evidence>
<dbReference type="AlphaFoldDB" id="A0A135S3V0"/>
<keyword evidence="2" id="KW-0812">Transmembrane</keyword>
<name>A0A135S3V0_9PEZI</name>
<feature type="non-terminal residue" evidence="3">
    <location>
        <position position="1"/>
    </location>
</feature>
<feature type="region of interest" description="Disordered" evidence="1">
    <location>
        <begin position="75"/>
        <end position="108"/>
    </location>
</feature>
<evidence type="ECO:0000256" key="2">
    <source>
        <dbReference type="SAM" id="Phobius"/>
    </source>
</evidence>
<dbReference type="Proteomes" id="UP000070054">
    <property type="component" value="Unassembled WGS sequence"/>
</dbReference>
<keyword evidence="4" id="KW-1185">Reference proteome</keyword>
<comment type="caution">
    <text evidence="3">The sequence shown here is derived from an EMBL/GenBank/DDBJ whole genome shotgun (WGS) entry which is preliminary data.</text>
</comment>
<keyword evidence="2" id="KW-0472">Membrane</keyword>
<feature type="transmembrane region" description="Helical" evidence="2">
    <location>
        <begin position="41"/>
        <end position="59"/>
    </location>
</feature>
<protein>
    <submittedName>
        <fullName evidence="3">Uncharacterized protein</fullName>
    </submittedName>
</protein>
<organism evidence="3 4">
    <name type="scientific">Colletotrichum nymphaeae SA-01</name>
    <dbReference type="NCBI Taxonomy" id="1460502"/>
    <lineage>
        <taxon>Eukaryota</taxon>
        <taxon>Fungi</taxon>
        <taxon>Dikarya</taxon>
        <taxon>Ascomycota</taxon>
        <taxon>Pezizomycotina</taxon>
        <taxon>Sordariomycetes</taxon>
        <taxon>Hypocreomycetidae</taxon>
        <taxon>Glomerellales</taxon>
        <taxon>Glomerellaceae</taxon>
        <taxon>Colletotrichum</taxon>
        <taxon>Colletotrichum acutatum species complex</taxon>
    </lineage>
</organism>
<proteinExistence type="predicted"/>
<dbReference type="EMBL" id="JEMN01001663">
    <property type="protein sequence ID" value="KXH30437.1"/>
    <property type="molecule type" value="Genomic_DNA"/>
</dbReference>
<accession>A0A135S3V0</accession>
<evidence type="ECO:0000256" key="1">
    <source>
        <dbReference type="SAM" id="MobiDB-lite"/>
    </source>
</evidence>
<evidence type="ECO:0000313" key="4">
    <source>
        <dbReference type="Proteomes" id="UP000070054"/>
    </source>
</evidence>
<keyword evidence="2" id="KW-1133">Transmembrane helix</keyword>
<feature type="compositionally biased region" description="Basic and acidic residues" evidence="1">
    <location>
        <begin position="99"/>
        <end position="108"/>
    </location>
</feature>
<reference evidence="3 4" key="1">
    <citation type="submission" date="2014-02" db="EMBL/GenBank/DDBJ databases">
        <title>The genome sequence of Colletotrichum nymphaeae SA-01.</title>
        <authorList>
            <person name="Baroncelli R."/>
            <person name="Thon M.R."/>
        </authorList>
    </citation>
    <scope>NUCLEOTIDE SEQUENCE [LARGE SCALE GENOMIC DNA]</scope>
    <source>
        <strain evidence="3 4">SA-01</strain>
    </source>
</reference>
<sequence>QTSLLHLQTHEVIAGHGILHQLQPLSCSYSQPFIYPLDQLAILRAITIILSTCLIIPGYDKLQIHDDRRNAYDRTYSSSTYGERFRDPQRAPKGICPRNGHERRNIPL</sequence>
<gene>
    <name evidence="3" type="ORF">CNYM01_00605</name>
</gene>